<evidence type="ECO:0000313" key="2">
    <source>
        <dbReference type="EMBL" id="ABT15078.1"/>
    </source>
</evidence>
<feature type="transmembrane region" description="Helical" evidence="1">
    <location>
        <begin position="29"/>
        <end position="51"/>
    </location>
</feature>
<organism evidence="2 3">
    <name type="scientific">Paramecium bursaria Chlorella virus NY2A</name>
    <name type="common">PBCV-NY2A</name>
    <dbReference type="NCBI Taxonomy" id="46021"/>
    <lineage>
        <taxon>Viruses</taxon>
        <taxon>Varidnaviria</taxon>
        <taxon>Bamfordvirae</taxon>
        <taxon>Nucleocytoviricota</taxon>
        <taxon>Megaviricetes</taxon>
        <taxon>Algavirales</taxon>
        <taxon>Phycodnaviridae</taxon>
        <taxon>Chlorovirus</taxon>
        <taxon>Chlorovirus americanus</taxon>
    </lineage>
</organism>
<dbReference type="KEGG" id="vg:5659165"/>
<gene>
    <name evidence="2" type="primary">b679L</name>
    <name evidence="2" type="ORF">NY2A_b679L</name>
</gene>
<evidence type="ECO:0000256" key="1">
    <source>
        <dbReference type="SAM" id="Phobius"/>
    </source>
</evidence>
<feature type="transmembrane region" description="Helical" evidence="1">
    <location>
        <begin position="63"/>
        <end position="80"/>
    </location>
</feature>
<name>A7IXK4_PBCVN</name>
<dbReference type="EMBL" id="DQ491002">
    <property type="protein sequence ID" value="ABT15078.1"/>
    <property type="molecule type" value="Genomic_DNA"/>
</dbReference>
<keyword evidence="1" id="KW-0812">Transmembrane</keyword>
<dbReference type="Proteomes" id="UP000202419">
    <property type="component" value="Segment"/>
</dbReference>
<dbReference type="OrthoDB" id="23987at10239"/>
<accession>A7IXK4</accession>
<reference evidence="2 3" key="1">
    <citation type="journal article" date="2007" name="Virology">
        <title>Sequence and annotation of the 369-kb NY-2A and the 345-kb AR158 viruses that infect Chlorella NC64A.</title>
        <authorList>
            <person name="Fitzgerald L.A."/>
            <person name="Graves M.V."/>
            <person name="Li X."/>
            <person name="Feldblyum T."/>
            <person name="Nierman W.C."/>
            <person name="Van Etten J.L."/>
        </authorList>
    </citation>
    <scope>NUCLEOTIDE SEQUENCE [LARGE SCALE GENOMIC DNA]</scope>
    <source>
        <strain evidence="2 3">NY-2A</strain>
    </source>
</reference>
<keyword evidence="1" id="KW-1133">Transmembrane helix</keyword>
<protein>
    <submittedName>
        <fullName evidence="2">Uncharacterized protein b679L</fullName>
    </submittedName>
</protein>
<dbReference type="GeneID" id="5659165"/>
<dbReference type="RefSeq" id="YP_001497875.1">
    <property type="nucleotide sequence ID" value="NC_009898.1"/>
</dbReference>
<sequence>MLKILRDRMALKDIFGLPRTGIHAQRIPFIDIALWDTVGTIVITIVLVQMFAVDKSVSNTLKWIVFAFVLGFVLHYMIGVRTKMTIPFLI</sequence>
<proteinExistence type="predicted"/>
<organismHost>
    <name type="scientific">Chlorella</name>
    <dbReference type="NCBI Taxonomy" id="3071"/>
</organismHost>
<keyword evidence="1" id="KW-0472">Membrane</keyword>
<evidence type="ECO:0000313" key="3">
    <source>
        <dbReference type="Proteomes" id="UP000202419"/>
    </source>
</evidence>
<keyword evidence="3" id="KW-1185">Reference proteome</keyword>